<accession>A0A223V9U5</accession>
<proteinExistence type="predicted"/>
<organism evidence="1 2">
    <name type="scientific">Maribacter cobaltidurans</name>
    <dbReference type="NCBI Taxonomy" id="1178778"/>
    <lineage>
        <taxon>Bacteria</taxon>
        <taxon>Pseudomonadati</taxon>
        <taxon>Bacteroidota</taxon>
        <taxon>Flavobacteriia</taxon>
        <taxon>Flavobacteriales</taxon>
        <taxon>Flavobacteriaceae</taxon>
        <taxon>Maribacter</taxon>
    </lineage>
</organism>
<name>A0A223V9U5_9FLAO</name>
<sequence length="179" mass="20944">MEALQFNKLLLKTAFSCMACDGDIDKREIKLIKRLHKEKKTFGDLDVNAEMDNLLITINKDGHQFMRDYFDELTSSELSEVNELNLIEVAIDTIKADEKVEYSEIKFFKVIRSKLKIGNELILDKHPDFEDYLEQDIISESYLSRLQEDFFDTHISNEFELISEIDSATLDSFKQNNEE</sequence>
<dbReference type="KEGG" id="marb:CJ263_16195"/>
<dbReference type="SUPFAM" id="SSF158682">
    <property type="entry name" value="TerB-like"/>
    <property type="match status" value="1"/>
</dbReference>
<dbReference type="OrthoDB" id="1040277at2"/>
<reference evidence="1 2" key="1">
    <citation type="submission" date="2017-08" db="EMBL/GenBank/DDBJ databases">
        <title>The complete genome sequence of Maribacter sp. B1, isolated from deep-sea sediment.</title>
        <authorList>
            <person name="Wu Y.-H."/>
            <person name="Cheng H."/>
            <person name="Xu X.-W."/>
        </authorList>
    </citation>
    <scope>NUCLEOTIDE SEQUENCE [LARGE SCALE GENOMIC DNA]</scope>
    <source>
        <strain evidence="1 2">B1</strain>
    </source>
</reference>
<protein>
    <submittedName>
        <fullName evidence="1">Uncharacterized protein</fullName>
    </submittedName>
</protein>
<dbReference type="RefSeq" id="WP_094998225.1">
    <property type="nucleotide sequence ID" value="NZ_BMJL01000018.1"/>
</dbReference>
<dbReference type="EMBL" id="CP022957">
    <property type="protein sequence ID" value="ASV31629.1"/>
    <property type="molecule type" value="Genomic_DNA"/>
</dbReference>
<dbReference type="Gene3D" id="1.10.3680.10">
    <property type="entry name" value="TerB-like"/>
    <property type="match status" value="1"/>
</dbReference>
<dbReference type="Proteomes" id="UP000215244">
    <property type="component" value="Chromosome"/>
</dbReference>
<gene>
    <name evidence="1" type="ORF">CJ263_16195</name>
</gene>
<dbReference type="InterPro" id="IPR029024">
    <property type="entry name" value="TerB-like"/>
</dbReference>
<keyword evidence="2" id="KW-1185">Reference proteome</keyword>
<evidence type="ECO:0000313" key="2">
    <source>
        <dbReference type="Proteomes" id="UP000215244"/>
    </source>
</evidence>
<dbReference type="AlphaFoldDB" id="A0A223V9U5"/>
<evidence type="ECO:0000313" key="1">
    <source>
        <dbReference type="EMBL" id="ASV31629.1"/>
    </source>
</evidence>